<evidence type="ECO:0000313" key="3">
    <source>
        <dbReference type="Proteomes" id="UP000192327"/>
    </source>
</evidence>
<reference evidence="2 3" key="1">
    <citation type="submission" date="2016-12" db="EMBL/GenBank/DDBJ databases">
        <title>The new phylogeny of genus Mycobacterium.</title>
        <authorList>
            <person name="Tortoli E."/>
            <person name="Trovato A."/>
            <person name="Cirillo D.M."/>
        </authorList>
    </citation>
    <scope>NUCLEOTIDE SEQUENCE [LARGE SCALE GENOMIC DNA]</scope>
    <source>
        <strain evidence="2 3">DSM 44942</strain>
    </source>
</reference>
<protein>
    <submittedName>
        <fullName evidence="2">Uncharacterized protein</fullName>
    </submittedName>
</protein>
<name>A0ABX3RK50_9MYCO</name>
<accession>A0ABX3RK50</accession>
<feature type="transmembrane region" description="Helical" evidence="1">
    <location>
        <begin position="20"/>
        <end position="42"/>
    </location>
</feature>
<keyword evidence="1" id="KW-0472">Membrane</keyword>
<proteinExistence type="predicted"/>
<evidence type="ECO:0000256" key="1">
    <source>
        <dbReference type="SAM" id="Phobius"/>
    </source>
</evidence>
<feature type="transmembrane region" description="Helical" evidence="1">
    <location>
        <begin position="62"/>
        <end position="82"/>
    </location>
</feature>
<gene>
    <name evidence="2" type="ORF">BST15_16420</name>
</gene>
<evidence type="ECO:0000313" key="2">
    <source>
        <dbReference type="EMBL" id="OQZ94461.1"/>
    </source>
</evidence>
<organism evidence="2 3">
    <name type="scientific">Mycolicibacter arupensis</name>
    <dbReference type="NCBI Taxonomy" id="342002"/>
    <lineage>
        <taxon>Bacteria</taxon>
        <taxon>Bacillati</taxon>
        <taxon>Actinomycetota</taxon>
        <taxon>Actinomycetes</taxon>
        <taxon>Mycobacteriales</taxon>
        <taxon>Mycobacteriaceae</taxon>
        <taxon>Mycolicibacter</taxon>
    </lineage>
</organism>
<keyword evidence="1" id="KW-1133">Transmembrane helix</keyword>
<keyword evidence="3" id="KW-1185">Reference proteome</keyword>
<comment type="caution">
    <text evidence="2">The sequence shown here is derived from an EMBL/GenBank/DDBJ whole genome shotgun (WGS) entry which is preliminary data.</text>
</comment>
<dbReference type="EMBL" id="MVHH01000042">
    <property type="protein sequence ID" value="OQZ94461.1"/>
    <property type="molecule type" value="Genomic_DNA"/>
</dbReference>
<dbReference type="Proteomes" id="UP000192327">
    <property type="component" value="Unassembled WGS sequence"/>
</dbReference>
<keyword evidence="1" id="KW-0812">Transmembrane</keyword>
<sequence>MIRLRFVKPTLSRVAWCTTAVAVVCSLAAGLFLYGAAIATLSDNDRPAGGEYVRLLLLDLTFWGPVLLLTCWKFTTPLALVLGSLTAGIRRVPPAPD</sequence>